<dbReference type="Ensembl" id="ENSMMMT00000016200.1">
    <property type="protein sequence ID" value="ENSMMMP00000014206.1"/>
    <property type="gene ID" value="ENSMMMG00000012659.1"/>
</dbReference>
<protein>
    <submittedName>
        <fullName evidence="2">Transmembrane protein 140</fullName>
    </submittedName>
</protein>
<dbReference type="PANTHER" id="PTHR16103:SF0">
    <property type="entry name" value="TRANSMEMBRANE PROTEIN 140"/>
    <property type="match status" value="1"/>
</dbReference>
<keyword evidence="1" id="KW-0472">Membrane</keyword>
<evidence type="ECO:0000313" key="3">
    <source>
        <dbReference type="Proteomes" id="UP000694407"/>
    </source>
</evidence>
<dbReference type="PANTHER" id="PTHR16103">
    <property type="entry name" value="TRANSMEMBRANE PROTEIN 140"/>
    <property type="match status" value="1"/>
</dbReference>
<dbReference type="CTD" id="55281"/>
<feature type="transmembrane region" description="Helical" evidence="1">
    <location>
        <begin position="145"/>
        <end position="167"/>
    </location>
</feature>
<dbReference type="InterPro" id="IPR028038">
    <property type="entry name" value="TM140"/>
</dbReference>
<organism evidence="2 3">
    <name type="scientific">Marmota marmota marmota</name>
    <name type="common">Alpine marmot</name>
    <dbReference type="NCBI Taxonomy" id="9994"/>
    <lineage>
        <taxon>Eukaryota</taxon>
        <taxon>Metazoa</taxon>
        <taxon>Chordata</taxon>
        <taxon>Craniata</taxon>
        <taxon>Vertebrata</taxon>
        <taxon>Euteleostomi</taxon>
        <taxon>Mammalia</taxon>
        <taxon>Eutheria</taxon>
        <taxon>Euarchontoglires</taxon>
        <taxon>Glires</taxon>
        <taxon>Rodentia</taxon>
        <taxon>Sciuromorpha</taxon>
        <taxon>Sciuridae</taxon>
        <taxon>Xerinae</taxon>
        <taxon>Marmotini</taxon>
        <taxon>Marmota</taxon>
    </lineage>
</organism>
<dbReference type="RefSeq" id="XP_015349297.1">
    <property type="nucleotide sequence ID" value="XM_015493811.2"/>
</dbReference>
<reference evidence="2" key="1">
    <citation type="submission" date="2025-08" db="UniProtKB">
        <authorList>
            <consortium name="Ensembl"/>
        </authorList>
    </citation>
    <scope>IDENTIFICATION</scope>
</reference>
<proteinExistence type="predicted"/>
<dbReference type="OrthoDB" id="9898473at2759"/>
<accession>A0A8C5ZER0</accession>
<evidence type="ECO:0000313" key="2">
    <source>
        <dbReference type="Ensembl" id="ENSMMMP00000014206.1"/>
    </source>
</evidence>
<dbReference type="KEGG" id="mmma:107149031"/>
<dbReference type="AlphaFoldDB" id="A0A8C5ZER0"/>
<dbReference type="GeneID" id="107149031"/>
<name>A0A8C5ZER0_MARMA</name>
<evidence type="ECO:0000256" key="1">
    <source>
        <dbReference type="SAM" id="Phobius"/>
    </source>
</evidence>
<feature type="transmembrane region" description="Helical" evidence="1">
    <location>
        <begin position="179"/>
        <end position="199"/>
    </location>
</feature>
<keyword evidence="3" id="KW-1185">Reference proteome</keyword>
<dbReference type="Pfam" id="PF14985">
    <property type="entry name" value="TM140"/>
    <property type="match status" value="1"/>
</dbReference>
<dbReference type="GeneTree" id="ENSGT00390000014089"/>
<keyword evidence="1" id="KW-0812">Transmembrane</keyword>
<feature type="transmembrane region" description="Helical" evidence="1">
    <location>
        <begin position="40"/>
        <end position="61"/>
    </location>
</feature>
<gene>
    <name evidence="2" type="primary">TMEM140</name>
</gene>
<reference evidence="2" key="2">
    <citation type="submission" date="2025-09" db="UniProtKB">
        <authorList>
            <consortium name="Ensembl"/>
        </authorList>
    </citation>
    <scope>IDENTIFICATION</scope>
</reference>
<dbReference type="Proteomes" id="UP000694407">
    <property type="component" value="Unplaced"/>
</dbReference>
<feature type="transmembrane region" description="Helical" evidence="1">
    <location>
        <begin position="113"/>
        <end position="133"/>
    </location>
</feature>
<keyword evidence="1" id="KW-1133">Transmembrane helix</keyword>
<sequence length="222" mass="24265">MKMAPHSRSSTVWLRCGHNTSPLKRAGEMAIPRPLWGNHLSFVGIMILTAVVISLLFYALLWKAGNLADLPDLRIGFYNFCLWNEDTGSLQCHHFPELEAWGMSQIGLALARLGVYGALVLTLFVPLPLLLAWCNGDKGEWQLAVGFLAMSSVLLAGGLGLFLSYVWKWVSLSVLGPGFLALGLAQVLLILLLMATVVFPPRAKKDKCQLLDLSKGLSDCEG</sequence>